<dbReference type="PANTHER" id="PTHR46018">
    <property type="entry name" value="ZINC PHOSPHODIESTERASE ELAC PROTEIN 1"/>
    <property type="match status" value="1"/>
</dbReference>
<dbReference type="EC" id="3.1.26.11" evidence="3"/>
<sequence length="267" mass="30763">MELIMLGTGSAMVTKCYNTCFALRREEEYFLVDAGGGNGILSQLEKAEIDYKNIKGMFITHGHTDHIIGAIWIIRKYAALMNEGKYKGEFNIFGHNEVVNILNTLSNMMLTKKLLKYIGNGINIHEVCHGDRIDVIGMNIEFFDIESTKDKQFGFKAILPNQKKLVCLGDEPYKEISKEYVKNCDWLLSEAFCLYEDREIFKPYEKNHSTPIEAGKLAKELNVKNLVLYHTEDKRLPERKKLYSKEAKTVYDGQVFVPDDLERIELK</sequence>
<name>A0A174G0W6_9CLOT</name>
<gene>
    <name evidence="3" type="primary">rnz_2</name>
    <name evidence="3" type="ORF">ERS852470_02686</name>
</gene>
<keyword evidence="1" id="KW-0255">Endonuclease</keyword>
<dbReference type="SUPFAM" id="SSF56281">
    <property type="entry name" value="Metallo-hydrolase/oxidoreductase"/>
    <property type="match status" value="1"/>
</dbReference>
<dbReference type="PANTHER" id="PTHR46018:SF2">
    <property type="entry name" value="ZINC PHOSPHODIESTERASE ELAC PROTEIN 1"/>
    <property type="match status" value="1"/>
</dbReference>
<dbReference type="RefSeq" id="WP_055277358.1">
    <property type="nucleotide sequence ID" value="NZ_CYYT01000052.1"/>
</dbReference>
<keyword evidence="3" id="KW-0378">Hydrolase</keyword>
<keyword evidence="1" id="KW-0540">Nuclease</keyword>
<protein>
    <submittedName>
        <fullName evidence="3">Metal-dependent hydrolase, beta-lactamase superfamily III</fullName>
        <ecNumber evidence="3">3.1.26.11</ecNumber>
    </submittedName>
</protein>
<dbReference type="GO" id="GO:0042781">
    <property type="term" value="F:3'-tRNA processing endoribonuclease activity"/>
    <property type="evidence" value="ECO:0007669"/>
    <property type="project" value="UniProtKB-EC"/>
</dbReference>
<dbReference type="InterPro" id="IPR036866">
    <property type="entry name" value="RibonucZ/Hydroxyglut_hydro"/>
</dbReference>
<dbReference type="SMART" id="SM00849">
    <property type="entry name" value="Lactamase_B"/>
    <property type="match status" value="1"/>
</dbReference>
<evidence type="ECO:0000259" key="2">
    <source>
        <dbReference type="SMART" id="SM00849"/>
    </source>
</evidence>
<evidence type="ECO:0000313" key="4">
    <source>
        <dbReference type="Proteomes" id="UP000095558"/>
    </source>
</evidence>
<proteinExistence type="predicted"/>
<dbReference type="OrthoDB" id="9794898at2"/>
<dbReference type="EMBL" id="CYZV01000030">
    <property type="protein sequence ID" value="CUO55571.1"/>
    <property type="molecule type" value="Genomic_DNA"/>
</dbReference>
<organism evidence="3 4">
    <name type="scientific">Clostridium disporicum</name>
    <dbReference type="NCBI Taxonomy" id="84024"/>
    <lineage>
        <taxon>Bacteria</taxon>
        <taxon>Bacillati</taxon>
        <taxon>Bacillota</taxon>
        <taxon>Clostridia</taxon>
        <taxon>Eubacteriales</taxon>
        <taxon>Clostridiaceae</taxon>
        <taxon>Clostridium</taxon>
    </lineage>
</organism>
<accession>A0A174G0W6</accession>
<dbReference type="Gene3D" id="3.60.15.10">
    <property type="entry name" value="Ribonuclease Z/Hydroxyacylglutathione hydrolase-like"/>
    <property type="match status" value="1"/>
</dbReference>
<dbReference type="AlphaFoldDB" id="A0A174G0W6"/>
<dbReference type="InterPro" id="IPR001279">
    <property type="entry name" value="Metallo-B-lactamas"/>
</dbReference>
<evidence type="ECO:0000313" key="3">
    <source>
        <dbReference type="EMBL" id="CUO55571.1"/>
    </source>
</evidence>
<feature type="domain" description="Metallo-beta-lactamase" evidence="2">
    <location>
        <begin position="17"/>
        <end position="208"/>
    </location>
</feature>
<dbReference type="Proteomes" id="UP000095558">
    <property type="component" value="Unassembled WGS sequence"/>
</dbReference>
<evidence type="ECO:0000256" key="1">
    <source>
        <dbReference type="ARBA" id="ARBA00022759"/>
    </source>
</evidence>
<reference evidence="3 4" key="1">
    <citation type="submission" date="2015-09" db="EMBL/GenBank/DDBJ databases">
        <authorList>
            <consortium name="Pathogen Informatics"/>
        </authorList>
    </citation>
    <scope>NUCLEOTIDE SEQUENCE [LARGE SCALE GENOMIC DNA]</scope>
    <source>
        <strain evidence="3 4">2789STDY5834855</strain>
    </source>
</reference>
<dbReference type="Pfam" id="PF23023">
    <property type="entry name" value="Anti-Pycsar_Apyc1"/>
    <property type="match status" value="1"/>
</dbReference>